<gene>
    <name evidence="1" type="ORF">MM415B06174_0005</name>
</gene>
<accession>A0A6M3LTX8</accession>
<dbReference type="EMBL" id="MT143501">
    <property type="protein sequence ID" value="QJA97519.1"/>
    <property type="molecule type" value="Genomic_DNA"/>
</dbReference>
<dbReference type="AlphaFoldDB" id="A0A6M3LTX8"/>
<reference evidence="1" key="1">
    <citation type="submission" date="2020-03" db="EMBL/GenBank/DDBJ databases">
        <title>The deep terrestrial virosphere.</title>
        <authorList>
            <person name="Holmfeldt K."/>
            <person name="Nilsson E."/>
            <person name="Simone D."/>
            <person name="Lopez-Fernandez M."/>
            <person name="Wu X."/>
            <person name="de Brujin I."/>
            <person name="Lundin D."/>
            <person name="Andersson A."/>
            <person name="Bertilsson S."/>
            <person name="Dopson M."/>
        </authorList>
    </citation>
    <scope>NUCLEOTIDE SEQUENCE</scope>
    <source>
        <strain evidence="1">MM415B06174</strain>
    </source>
</reference>
<protein>
    <submittedName>
        <fullName evidence="1">Uncharacterized protein</fullName>
    </submittedName>
</protein>
<proteinExistence type="predicted"/>
<sequence length="49" mass="5855">MDSNEIIRAYEEIKAEEVLRRLEQAKGRAEFMWLLCNTIPHVKYAFNLN</sequence>
<organism evidence="1">
    <name type="scientific">viral metagenome</name>
    <dbReference type="NCBI Taxonomy" id="1070528"/>
    <lineage>
        <taxon>unclassified sequences</taxon>
        <taxon>metagenomes</taxon>
        <taxon>organismal metagenomes</taxon>
    </lineage>
</organism>
<name>A0A6M3LTX8_9ZZZZ</name>
<evidence type="ECO:0000313" key="1">
    <source>
        <dbReference type="EMBL" id="QJA97519.1"/>
    </source>
</evidence>